<dbReference type="Pfam" id="PF07498">
    <property type="entry name" value="Rho_N"/>
    <property type="match status" value="1"/>
</dbReference>
<dbReference type="InterPro" id="IPR011112">
    <property type="entry name" value="Rho-like_N"/>
</dbReference>
<protein>
    <recommendedName>
        <fullName evidence="1">Rho termination factor-like N-terminal domain-containing protein</fullName>
    </recommendedName>
</protein>
<organism evidence="2 3">
    <name type="scientific">Trichonephila clavipes</name>
    <name type="common">Golden silk orbweaver</name>
    <name type="synonym">Nephila clavipes</name>
    <dbReference type="NCBI Taxonomy" id="2585209"/>
    <lineage>
        <taxon>Eukaryota</taxon>
        <taxon>Metazoa</taxon>
        <taxon>Ecdysozoa</taxon>
        <taxon>Arthropoda</taxon>
        <taxon>Chelicerata</taxon>
        <taxon>Arachnida</taxon>
        <taxon>Araneae</taxon>
        <taxon>Araneomorphae</taxon>
        <taxon>Entelegynae</taxon>
        <taxon>Araneoidea</taxon>
        <taxon>Nephilidae</taxon>
        <taxon>Trichonephila</taxon>
    </lineage>
</organism>
<evidence type="ECO:0000313" key="3">
    <source>
        <dbReference type="Proteomes" id="UP000887159"/>
    </source>
</evidence>
<name>A0A8X6SWN8_TRICX</name>
<dbReference type="GO" id="GO:0006353">
    <property type="term" value="P:DNA-templated transcription termination"/>
    <property type="evidence" value="ECO:0007669"/>
    <property type="project" value="InterPro"/>
</dbReference>
<dbReference type="Proteomes" id="UP000887159">
    <property type="component" value="Unassembled WGS sequence"/>
</dbReference>
<accession>A0A8X6SWN8</accession>
<evidence type="ECO:0000259" key="1">
    <source>
        <dbReference type="Pfam" id="PF07498"/>
    </source>
</evidence>
<proteinExistence type="predicted"/>
<dbReference type="PANTHER" id="PTHR31511">
    <property type="entry name" value="PROTEIN CBG23764"/>
    <property type="match status" value="1"/>
</dbReference>
<reference evidence="2" key="1">
    <citation type="submission" date="2020-08" db="EMBL/GenBank/DDBJ databases">
        <title>Multicomponent nature underlies the extraordinary mechanical properties of spider dragline silk.</title>
        <authorList>
            <person name="Kono N."/>
            <person name="Nakamura H."/>
            <person name="Mori M."/>
            <person name="Yoshida Y."/>
            <person name="Ohtoshi R."/>
            <person name="Malay A.D."/>
            <person name="Moran D.A.P."/>
            <person name="Tomita M."/>
            <person name="Numata K."/>
            <person name="Arakawa K."/>
        </authorList>
    </citation>
    <scope>NUCLEOTIDE SEQUENCE</scope>
</reference>
<sequence length="423" mass="50390">MESKTVRQLQDYCRENNIRGYSKLKKSELIELIQRHIVFQFDYDLFSKPKKERELKVKCSDQYYKKSYMKQHLQSKNHQEYENFFSFDKKKASKPAPPTSDTFDYVDEMTRVEMSFLSRLQTWVIRNARNFKGPTAFLENCRTMVIKKLSQRVGVKANFQLYCDYQREQETQEFSFKTMNQIILESTDLNEFYSEVVDKLKREMGEFEARGSGWRLIEIKYLELRINKYNPLRVSPYIDLPKTIKAKKAVINVNRVDDNKCFMCAILCALHPADDHVDRISKNKPYENDLNFEGIEFPIKMEDRVFKRCLVFFHSEKDLQAHEMDCKKNQAVKIVMPQQNSCIKFKNYHKSFRTPFVMHADFECLTTKIDICQPDDNSPYMQKYQRHEPMSSSLHIKSKYGDYKPPITYRGPNATKVFYDSEI</sequence>
<keyword evidence="3" id="KW-1185">Reference proteome</keyword>
<dbReference type="PANTHER" id="PTHR31511:SF12">
    <property type="entry name" value="RHO TERMINATION FACTOR N-TERMINAL DOMAIN-CONTAINING PROTEIN"/>
    <property type="match status" value="1"/>
</dbReference>
<evidence type="ECO:0000313" key="2">
    <source>
        <dbReference type="EMBL" id="GFY19285.1"/>
    </source>
</evidence>
<feature type="domain" description="Rho termination factor-like N-terminal" evidence="1">
    <location>
        <begin position="2"/>
        <end position="33"/>
    </location>
</feature>
<gene>
    <name evidence="2" type="primary">AVEN_166998_1</name>
    <name evidence="2" type="ORF">TNCV_4126721</name>
</gene>
<dbReference type="AlphaFoldDB" id="A0A8X6SWN8"/>
<comment type="caution">
    <text evidence="2">The sequence shown here is derived from an EMBL/GenBank/DDBJ whole genome shotgun (WGS) entry which is preliminary data.</text>
</comment>
<dbReference type="EMBL" id="BMAU01021352">
    <property type="protein sequence ID" value="GFY19285.1"/>
    <property type="molecule type" value="Genomic_DNA"/>
</dbReference>